<dbReference type="AlphaFoldDB" id="A0A7Y6NQY7"/>
<evidence type="ECO:0000313" key="1">
    <source>
        <dbReference type="EMBL" id="NUZ07720.1"/>
    </source>
</evidence>
<gene>
    <name evidence="1" type="ORF">HQN59_18310</name>
</gene>
<name>A0A7Y6NQY7_9BURK</name>
<dbReference type="Gene3D" id="3.30.420.300">
    <property type="entry name" value="2-keto-3-deoxy-galactonokinase, substrate binding domain"/>
    <property type="match status" value="1"/>
</dbReference>
<dbReference type="Pfam" id="PF05035">
    <property type="entry name" value="DGOK"/>
    <property type="match status" value="1"/>
</dbReference>
<proteinExistence type="predicted"/>
<evidence type="ECO:0000313" key="2">
    <source>
        <dbReference type="Proteomes" id="UP000529637"/>
    </source>
</evidence>
<keyword evidence="1" id="KW-0418">Kinase</keyword>
<dbReference type="RefSeq" id="WP_176070568.1">
    <property type="nucleotide sequence ID" value="NZ_JABWMJ010000009.1"/>
</dbReference>
<keyword evidence="1" id="KW-0808">Transferase</keyword>
<dbReference type="GO" id="GO:0034194">
    <property type="term" value="P:D-galactonate catabolic process"/>
    <property type="evidence" value="ECO:0007669"/>
    <property type="project" value="InterPro"/>
</dbReference>
<dbReference type="CDD" id="cd24012">
    <property type="entry name" value="ASKHA_NBD_KDGal-kinase"/>
    <property type="match status" value="1"/>
</dbReference>
<dbReference type="EMBL" id="JABWMJ010000009">
    <property type="protein sequence ID" value="NUZ07720.1"/>
    <property type="molecule type" value="Genomic_DNA"/>
</dbReference>
<protein>
    <submittedName>
        <fullName evidence="1">2-dehydro-3-deoxygalactonokinase</fullName>
    </submittedName>
</protein>
<dbReference type="GO" id="GO:0008671">
    <property type="term" value="F:2-dehydro-3-deoxygalactonokinase activity"/>
    <property type="evidence" value="ECO:0007669"/>
    <property type="project" value="InterPro"/>
</dbReference>
<accession>A0A7Y6NQY7</accession>
<organism evidence="1 2">
    <name type="scientific">Piscinibacter koreensis</name>
    <dbReference type="NCBI Taxonomy" id="2742824"/>
    <lineage>
        <taxon>Bacteria</taxon>
        <taxon>Pseudomonadati</taxon>
        <taxon>Pseudomonadota</taxon>
        <taxon>Betaproteobacteria</taxon>
        <taxon>Burkholderiales</taxon>
        <taxon>Sphaerotilaceae</taxon>
        <taxon>Piscinibacter</taxon>
    </lineage>
</organism>
<dbReference type="InterPro" id="IPR042257">
    <property type="entry name" value="DGOK_C"/>
</dbReference>
<comment type="caution">
    <text evidence="1">The sequence shown here is derived from an EMBL/GenBank/DDBJ whole genome shotgun (WGS) entry which is preliminary data.</text>
</comment>
<reference evidence="1 2" key="1">
    <citation type="submission" date="2020-06" db="EMBL/GenBank/DDBJ databases">
        <title>Schlegella sp. ID0723 isolated from air conditioner.</title>
        <authorList>
            <person name="Kim D.Y."/>
            <person name="Kim D.-U."/>
        </authorList>
    </citation>
    <scope>NUCLEOTIDE SEQUENCE [LARGE SCALE GENOMIC DNA]</scope>
    <source>
        <strain evidence="1 2">ID0723</strain>
    </source>
</reference>
<dbReference type="InterPro" id="IPR007729">
    <property type="entry name" value="DGOK"/>
</dbReference>
<dbReference type="InterPro" id="IPR042258">
    <property type="entry name" value="DGOK_N"/>
</dbReference>
<keyword evidence="2" id="KW-1185">Reference proteome</keyword>
<dbReference type="Proteomes" id="UP000529637">
    <property type="component" value="Unassembled WGS sequence"/>
</dbReference>
<dbReference type="Gene3D" id="3.30.420.310">
    <property type="entry name" value="2-keto-3-deoxy-galactonokinase, C-terminal domain"/>
    <property type="match status" value="1"/>
</dbReference>
<sequence>MSRLLAIDWGSSSLRGALIDDAGAVLEQRSAPKGMLTVDAGGFDGVFEATFGDWMDVPGTRCLMAGMVGSRQGWVEAPYRPCPAGLDDYAGSLQRVGDRSSRGRDIAIVPGATCEHDGMPDVMRGEEIKIVGVLDLLGTGDARIVSPGTHSKWCRVEGGRLIAFSTAMSGEFYALLSRHSILAHSVSDDADDALDEAAFDSGVERAFAGRGLLQNAFSVRTFALFERMPAAARASYLSGLVIGEELRGRDLEGTGAVALVGADALTARFARALASRGVVSRSFGDEAAWRGLWCIDRRRCELEGTR</sequence>